<feature type="region of interest" description="Disordered" evidence="1">
    <location>
        <begin position="414"/>
        <end position="436"/>
    </location>
</feature>
<dbReference type="InterPro" id="IPR025660">
    <property type="entry name" value="Pept_his_AS"/>
</dbReference>
<dbReference type="InterPro" id="IPR036116">
    <property type="entry name" value="FN3_sf"/>
</dbReference>
<dbReference type="InterPro" id="IPR003961">
    <property type="entry name" value="FN3_dom"/>
</dbReference>
<evidence type="ECO:0000256" key="2">
    <source>
        <dbReference type="SAM" id="SignalP"/>
    </source>
</evidence>
<dbReference type="CDD" id="cd00063">
    <property type="entry name" value="FN3"/>
    <property type="match status" value="3"/>
</dbReference>
<dbReference type="InterPro" id="IPR038765">
    <property type="entry name" value="Papain-like_cys_pep_sf"/>
</dbReference>
<dbReference type="PANTHER" id="PTHR47135">
    <property type="entry name" value="FIBRONECTIN TYPE III DOMAIN-CONTAINING PROTEIN 7"/>
    <property type="match status" value="1"/>
</dbReference>
<comment type="caution">
    <text evidence="4">The sequence shown here is derived from an EMBL/GenBank/DDBJ whole genome shotgun (WGS) entry which is preliminary data.</text>
</comment>
<keyword evidence="2" id="KW-0732">Signal</keyword>
<evidence type="ECO:0000313" key="5">
    <source>
        <dbReference type="Proteomes" id="UP000460298"/>
    </source>
</evidence>
<gene>
    <name evidence="4" type="ORF">F9K24_03815</name>
</gene>
<name>A0A833M3J4_9LEPT</name>
<dbReference type="SUPFAM" id="SSF54001">
    <property type="entry name" value="Cysteine proteinases"/>
    <property type="match status" value="1"/>
</dbReference>
<dbReference type="Proteomes" id="UP000460298">
    <property type="component" value="Unassembled WGS sequence"/>
</dbReference>
<dbReference type="Gene3D" id="2.60.40.10">
    <property type="entry name" value="Immunoglobulins"/>
    <property type="match status" value="4"/>
</dbReference>
<dbReference type="GO" id="GO:0006508">
    <property type="term" value="P:proteolysis"/>
    <property type="evidence" value="ECO:0007669"/>
    <property type="project" value="InterPro"/>
</dbReference>
<feature type="compositionally biased region" description="Polar residues" evidence="1">
    <location>
        <begin position="415"/>
        <end position="436"/>
    </location>
</feature>
<dbReference type="PROSITE" id="PS00639">
    <property type="entry name" value="THIOL_PROTEASE_HIS"/>
    <property type="match status" value="1"/>
</dbReference>
<feature type="signal peptide" evidence="2">
    <location>
        <begin position="1"/>
        <end position="41"/>
    </location>
</feature>
<evidence type="ECO:0000256" key="1">
    <source>
        <dbReference type="SAM" id="MobiDB-lite"/>
    </source>
</evidence>
<dbReference type="InterPro" id="IPR013783">
    <property type="entry name" value="Ig-like_fold"/>
</dbReference>
<feature type="chain" id="PRO_5032820326" description="Fibronectin type-III domain-containing protein" evidence="2">
    <location>
        <begin position="42"/>
        <end position="833"/>
    </location>
</feature>
<dbReference type="GO" id="GO:0008234">
    <property type="term" value="F:cysteine-type peptidase activity"/>
    <property type="evidence" value="ECO:0007669"/>
    <property type="project" value="InterPro"/>
</dbReference>
<dbReference type="SMART" id="SM00645">
    <property type="entry name" value="Pept_C1"/>
    <property type="match status" value="1"/>
</dbReference>
<dbReference type="SUPFAM" id="SSF49265">
    <property type="entry name" value="Fibronectin type III"/>
    <property type="match status" value="2"/>
</dbReference>
<feature type="domain" description="Fibronectin type-III" evidence="3">
    <location>
        <begin position="439"/>
        <end position="528"/>
    </location>
</feature>
<reference evidence="4 5" key="1">
    <citation type="submission" date="2019-10" db="EMBL/GenBank/DDBJ databases">
        <title>Extracellular Electron Transfer in a Candidatus Methanoperedens spp. Enrichment Culture.</title>
        <authorList>
            <person name="Berger S."/>
            <person name="Rangel Shaw D."/>
            <person name="Berben T."/>
            <person name="In 'T Zandt M."/>
            <person name="Frank J."/>
            <person name="Reimann J."/>
            <person name="Jetten M.S.M."/>
            <person name="Welte C.U."/>
        </authorList>
    </citation>
    <scope>NUCLEOTIDE SEQUENCE [LARGE SCALE GENOMIC DNA]</scope>
    <source>
        <strain evidence="4">SB12</strain>
    </source>
</reference>
<protein>
    <recommendedName>
        <fullName evidence="3">Fibronectin type-III domain-containing protein</fullName>
    </recommendedName>
</protein>
<dbReference type="AlphaFoldDB" id="A0A833M3J4"/>
<dbReference type="EMBL" id="WBUI01000002">
    <property type="protein sequence ID" value="KAB2934917.1"/>
    <property type="molecule type" value="Genomic_DNA"/>
</dbReference>
<dbReference type="Gene3D" id="3.90.70.10">
    <property type="entry name" value="Cysteine proteinases"/>
    <property type="match status" value="1"/>
</dbReference>
<dbReference type="PROSITE" id="PS50853">
    <property type="entry name" value="FN3"/>
    <property type="match status" value="1"/>
</dbReference>
<accession>A0A833M3J4</accession>
<proteinExistence type="predicted"/>
<organism evidence="4 5">
    <name type="scientific">Leptonema illini</name>
    <dbReference type="NCBI Taxonomy" id="183"/>
    <lineage>
        <taxon>Bacteria</taxon>
        <taxon>Pseudomonadati</taxon>
        <taxon>Spirochaetota</taxon>
        <taxon>Spirochaetia</taxon>
        <taxon>Leptospirales</taxon>
        <taxon>Leptospiraceae</taxon>
        <taxon>Leptonema</taxon>
    </lineage>
</organism>
<dbReference type="Pfam" id="PF00112">
    <property type="entry name" value="Peptidase_C1"/>
    <property type="match status" value="1"/>
</dbReference>
<dbReference type="CDD" id="cd02619">
    <property type="entry name" value="Peptidase_C1"/>
    <property type="match status" value="1"/>
</dbReference>
<sequence>MKSGVRVNRRNIMKQIKRERFRNRLWHLPLLLLIVASPAFTEQPFDPKSVQSRECQAGQFQCGFAPPSAELDESVPLADSAMISHRGLPSRVDLSADMPPVVNQGQQNSCVAFSVGYYTRSYLEKKARGWSYDSPPYGGAGERVFSPAFIYNQINGGQDSGSYFHHALDLVTQKGAAPWKVMPYNANDYRTQPSQAIKNAAMQYKAASYKRLPFDNVEAVKAELAGGRPIIFGITIDDAFYKLGTQVYDQTGGRTYGGHAMTLVGYDDSKTSPKGDRGAFKLINSWGTQWGDKGYGWISYKQWIAMRPYAYVLYPAAGTTTTPDAQEEVTEVVQGDIQPPAKVEASQGTYSDRIEISWTPVTGALAYGVTRAEPGQDSFRFVGYASKTMHADTKIQVGTNYRYRIIAIGEEKTSDAGNSPVASGYASASTTEQSPATVPGIEVELQGGNGSYRVNVTWTAAPGASHYQIRRWNAGGNRWQVWNQKITTTQFTDAGPVTNAENRYSVRAGNASGFGPWSDVAAVSVPGEATPPNAPTGLVVSNGIYKDRIALRWNAAPGAEKYAIFRYSYATKKWEGPIDESASASYVDNSARVKDGSFYAYTVAAVNGSGASSYADPAVGRANPNVQRDGEKVEAPTDIVATLEPSGQVTITWKGVKGADEYYVLRKKKDAADYTFAGNTDAKTLRFTEKFPGKPGELYLYTVRSKPMMGSESPDGRPAAVFVNAEIEVVSHRFMPGQGLERMTGEWNGRYWDGKSAPRIFKLKIEGDGNQITLHISDDRGAKATVKGVYPSMADSVQLKGVTLDYRENLDVLILRGSDGLPILAGQTVSFTR</sequence>
<dbReference type="InterPro" id="IPR000668">
    <property type="entry name" value="Peptidase_C1A_C"/>
</dbReference>
<evidence type="ECO:0000313" key="4">
    <source>
        <dbReference type="EMBL" id="KAB2934917.1"/>
    </source>
</evidence>
<dbReference type="PANTHER" id="PTHR47135:SF1">
    <property type="entry name" value="FIBRONECTIN TYPE III DOMAIN-CONTAINING PROTEIN 7"/>
    <property type="match status" value="1"/>
</dbReference>
<dbReference type="SMART" id="SM00060">
    <property type="entry name" value="FN3"/>
    <property type="match status" value="4"/>
</dbReference>
<evidence type="ECO:0000259" key="3">
    <source>
        <dbReference type="PROSITE" id="PS50853"/>
    </source>
</evidence>